<organism evidence="2 3">
    <name type="scientific">Paralvinella palmiformis</name>
    <dbReference type="NCBI Taxonomy" id="53620"/>
    <lineage>
        <taxon>Eukaryota</taxon>
        <taxon>Metazoa</taxon>
        <taxon>Spiralia</taxon>
        <taxon>Lophotrochozoa</taxon>
        <taxon>Annelida</taxon>
        <taxon>Polychaeta</taxon>
        <taxon>Sedentaria</taxon>
        <taxon>Canalipalpata</taxon>
        <taxon>Terebellida</taxon>
        <taxon>Terebelliformia</taxon>
        <taxon>Alvinellidae</taxon>
        <taxon>Paralvinella</taxon>
    </lineage>
</organism>
<feature type="compositionally biased region" description="Polar residues" evidence="1">
    <location>
        <begin position="45"/>
        <end position="54"/>
    </location>
</feature>
<feature type="compositionally biased region" description="Basic and acidic residues" evidence="1">
    <location>
        <begin position="248"/>
        <end position="257"/>
    </location>
</feature>
<keyword evidence="3" id="KW-1185">Reference proteome</keyword>
<comment type="caution">
    <text evidence="2">The sequence shown here is derived from an EMBL/GenBank/DDBJ whole genome shotgun (WGS) entry which is preliminary data.</text>
</comment>
<dbReference type="Proteomes" id="UP001208570">
    <property type="component" value="Unassembled WGS sequence"/>
</dbReference>
<feature type="compositionally biased region" description="Basic and acidic residues" evidence="1">
    <location>
        <begin position="56"/>
        <end position="65"/>
    </location>
</feature>
<name>A0AAD9MR12_9ANNE</name>
<accession>A0AAD9MR12</accession>
<feature type="compositionally biased region" description="Polar residues" evidence="1">
    <location>
        <begin position="211"/>
        <end position="223"/>
    </location>
</feature>
<feature type="compositionally biased region" description="Polar residues" evidence="1">
    <location>
        <begin position="272"/>
        <end position="283"/>
    </location>
</feature>
<protein>
    <submittedName>
        <fullName evidence="2">Uncharacterized protein</fullName>
    </submittedName>
</protein>
<gene>
    <name evidence="2" type="ORF">LSH36_974g01032</name>
</gene>
<evidence type="ECO:0000256" key="1">
    <source>
        <dbReference type="SAM" id="MobiDB-lite"/>
    </source>
</evidence>
<feature type="region of interest" description="Disordered" evidence="1">
    <location>
        <begin position="199"/>
        <end position="283"/>
    </location>
</feature>
<evidence type="ECO:0000313" key="3">
    <source>
        <dbReference type="Proteomes" id="UP001208570"/>
    </source>
</evidence>
<feature type="region of interest" description="Disordered" evidence="1">
    <location>
        <begin position="1"/>
        <end position="66"/>
    </location>
</feature>
<sequence length="283" mass="31840">MKRANSQQSKFIPDDLEEDDDFAHPSSSRQAKKKKRKTKSKSASNQTKNTSASKRSIKERVRPEDTLYEVELQRALELSVEEAGTTQNTSLIQEQSISNDLDGDLTSANHDIPPCLNRVTPLTISKDTECEEAPHLMSEPPCQMSKVIEGQISLQTAVDVGKDVDVCQDVDVCKDVDVKETLKKDRGVKRRKYMEIDSSGSDEELVHMSGNDMTDSSDDSNFSCRKVPKRSKKTINQRKRIRYISKPDSSKKSRDNDQSDVIIPDSKPLAEKTNTQNKGNFML</sequence>
<feature type="compositionally biased region" description="Basic residues" evidence="1">
    <location>
        <begin position="30"/>
        <end position="40"/>
    </location>
</feature>
<proteinExistence type="predicted"/>
<reference evidence="2" key="1">
    <citation type="journal article" date="2023" name="Mol. Biol. Evol.">
        <title>Third-Generation Sequencing Reveals the Adaptive Role of the Epigenome in Three Deep-Sea Polychaetes.</title>
        <authorList>
            <person name="Perez M."/>
            <person name="Aroh O."/>
            <person name="Sun Y."/>
            <person name="Lan Y."/>
            <person name="Juniper S.K."/>
            <person name="Young C.R."/>
            <person name="Angers B."/>
            <person name="Qian P.Y."/>
        </authorList>
    </citation>
    <scope>NUCLEOTIDE SEQUENCE</scope>
    <source>
        <strain evidence="2">P08H-3</strain>
    </source>
</reference>
<dbReference type="EMBL" id="JAODUP010000974">
    <property type="protein sequence ID" value="KAK2142300.1"/>
    <property type="molecule type" value="Genomic_DNA"/>
</dbReference>
<evidence type="ECO:0000313" key="2">
    <source>
        <dbReference type="EMBL" id="KAK2142300.1"/>
    </source>
</evidence>
<feature type="compositionally biased region" description="Basic residues" evidence="1">
    <location>
        <begin position="226"/>
        <end position="243"/>
    </location>
</feature>
<feature type="compositionally biased region" description="Polar residues" evidence="1">
    <location>
        <begin position="1"/>
        <end position="10"/>
    </location>
</feature>
<dbReference type="AlphaFoldDB" id="A0AAD9MR12"/>